<keyword evidence="5 10" id="KW-1133">Transmembrane helix</keyword>
<evidence type="ECO:0000256" key="2">
    <source>
        <dbReference type="ARBA" id="ARBA00004269"/>
    </source>
</evidence>
<evidence type="ECO:0000256" key="6">
    <source>
        <dbReference type="ARBA" id="ARBA00023136"/>
    </source>
</evidence>
<dbReference type="AlphaFoldDB" id="A0A914M8D8"/>
<evidence type="ECO:0000256" key="10">
    <source>
        <dbReference type="SAM" id="Phobius"/>
    </source>
</evidence>
<evidence type="ECO:0000313" key="12">
    <source>
        <dbReference type="WBParaSite" id="Minc3s01429g23738"/>
    </source>
</evidence>
<dbReference type="Pfam" id="PF09726">
    <property type="entry name" value="Macoilin"/>
    <property type="match status" value="3"/>
</dbReference>
<dbReference type="GO" id="GO:0006935">
    <property type="term" value="P:chemotaxis"/>
    <property type="evidence" value="ECO:0007669"/>
    <property type="project" value="TreeGrafter"/>
</dbReference>
<evidence type="ECO:0000256" key="8">
    <source>
        <dbReference type="SAM" id="Coils"/>
    </source>
</evidence>
<feature type="transmembrane region" description="Helical" evidence="10">
    <location>
        <begin position="137"/>
        <end position="155"/>
    </location>
</feature>
<keyword evidence="11" id="KW-1185">Reference proteome</keyword>
<protein>
    <submittedName>
        <fullName evidence="12">Macoilin</fullName>
    </submittedName>
</protein>
<proteinExistence type="predicted"/>
<keyword evidence="6 10" id="KW-0472">Membrane</keyword>
<dbReference type="GO" id="GO:0030867">
    <property type="term" value="C:rough endoplasmic reticulum membrane"/>
    <property type="evidence" value="ECO:0007669"/>
    <property type="project" value="UniProtKB-SubCell"/>
</dbReference>
<organism evidence="11 12">
    <name type="scientific">Meloidogyne incognita</name>
    <name type="common">Southern root-knot nematode worm</name>
    <name type="synonym">Oxyuris incognita</name>
    <dbReference type="NCBI Taxonomy" id="6306"/>
    <lineage>
        <taxon>Eukaryota</taxon>
        <taxon>Metazoa</taxon>
        <taxon>Ecdysozoa</taxon>
        <taxon>Nematoda</taxon>
        <taxon>Chromadorea</taxon>
        <taxon>Rhabditida</taxon>
        <taxon>Tylenchina</taxon>
        <taxon>Tylenchomorpha</taxon>
        <taxon>Tylenchoidea</taxon>
        <taxon>Meloidogynidae</taxon>
        <taxon>Meloidogyninae</taxon>
        <taxon>Meloidogyne</taxon>
        <taxon>Meloidogyne incognita group</taxon>
    </lineage>
</organism>
<keyword evidence="3 10" id="KW-0812">Transmembrane</keyword>
<evidence type="ECO:0000256" key="3">
    <source>
        <dbReference type="ARBA" id="ARBA00022692"/>
    </source>
</evidence>
<dbReference type="GO" id="GO:0008017">
    <property type="term" value="F:microtubule binding"/>
    <property type="evidence" value="ECO:0007669"/>
    <property type="project" value="TreeGrafter"/>
</dbReference>
<feature type="transmembrane region" description="Helical" evidence="10">
    <location>
        <begin position="402"/>
        <end position="422"/>
    </location>
</feature>
<feature type="region of interest" description="Disordered" evidence="9">
    <location>
        <begin position="927"/>
        <end position="955"/>
    </location>
</feature>
<accession>A0A914M8D8</accession>
<keyword evidence="7" id="KW-0539">Nucleus</keyword>
<evidence type="ECO:0000256" key="7">
    <source>
        <dbReference type="ARBA" id="ARBA00023242"/>
    </source>
</evidence>
<name>A0A914M8D8_MELIC</name>
<keyword evidence="8" id="KW-0175">Coiled coil</keyword>
<dbReference type="Proteomes" id="UP000887563">
    <property type="component" value="Unplaced"/>
</dbReference>
<feature type="region of interest" description="Disordered" evidence="9">
    <location>
        <begin position="487"/>
        <end position="530"/>
    </location>
</feature>
<evidence type="ECO:0000256" key="9">
    <source>
        <dbReference type="SAM" id="MobiDB-lite"/>
    </source>
</evidence>
<comment type="subcellular location">
    <subcellularLocation>
        <location evidence="1">Nucleus membrane</location>
        <topology evidence="1">Multi-pass membrane protein</topology>
    </subcellularLocation>
    <subcellularLocation>
        <location evidence="2">Rough endoplasmic reticulum membrane</location>
        <topology evidence="2">Multi-pass membrane protein</topology>
    </subcellularLocation>
</comment>
<feature type="transmembrane region" description="Helical" evidence="10">
    <location>
        <begin position="108"/>
        <end position="130"/>
    </location>
</feature>
<feature type="coiled-coil region" evidence="8">
    <location>
        <begin position="631"/>
        <end position="691"/>
    </location>
</feature>
<feature type="transmembrane region" description="Helical" evidence="10">
    <location>
        <begin position="39"/>
        <end position="59"/>
    </location>
</feature>
<feature type="coiled-coil region" evidence="8">
    <location>
        <begin position="718"/>
        <end position="794"/>
    </location>
</feature>
<dbReference type="WBParaSite" id="Minc3s01429g23738">
    <property type="protein sequence ID" value="Minc3s01429g23738"/>
    <property type="gene ID" value="Minc3s01429g23738"/>
</dbReference>
<evidence type="ECO:0000313" key="11">
    <source>
        <dbReference type="Proteomes" id="UP000887563"/>
    </source>
</evidence>
<feature type="compositionally biased region" description="Low complexity" evidence="9">
    <location>
        <begin position="503"/>
        <end position="530"/>
    </location>
</feature>
<feature type="region of interest" description="Disordered" evidence="9">
    <location>
        <begin position="443"/>
        <end position="469"/>
    </location>
</feature>
<keyword evidence="4" id="KW-0256">Endoplasmic reticulum</keyword>
<feature type="compositionally biased region" description="Low complexity" evidence="9">
    <location>
        <begin position="933"/>
        <end position="955"/>
    </location>
</feature>
<dbReference type="PANTHER" id="PTHR13289">
    <property type="entry name" value="PROTEIN PHOSPHATASE 1-BINDING PROTEIN BIFOCAL"/>
    <property type="match status" value="1"/>
</dbReference>
<reference evidence="12" key="1">
    <citation type="submission" date="2022-11" db="UniProtKB">
        <authorList>
            <consortium name="WormBaseParasite"/>
        </authorList>
    </citation>
    <scope>IDENTIFICATION</scope>
</reference>
<feature type="compositionally biased region" description="Polar residues" evidence="9">
    <location>
        <begin position="835"/>
        <end position="860"/>
    </location>
</feature>
<evidence type="ECO:0000256" key="5">
    <source>
        <dbReference type="ARBA" id="ARBA00022989"/>
    </source>
</evidence>
<dbReference type="GO" id="GO:0023041">
    <property type="term" value="P:neuronal signal transduction"/>
    <property type="evidence" value="ECO:0007669"/>
    <property type="project" value="InterPro"/>
</dbReference>
<dbReference type="InterPro" id="IPR019130">
    <property type="entry name" value="Macoilin"/>
</dbReference>
<evidence type="ECO:0000256" key="1">
    <source>
        <dbReference type="ARBA" id="ARBA00004232"/>
    </source>
</evidence>
<sequence length="955" mass="107332">MKRYRAVDAPPKFRRTAKGRGRIGESVYFTRFFNAYNLVYLKFFLMWVGCITLDFLIGFRFELLWPLWLLVRHLYESFRIHAFSSSLQYSAFSVFFVCVTATSDLVCYLFIPIQVLIFLASTYVWVQFVYQASDRGICLPSIFLWALFIIFEYSVRYRFDNATWYLTRTSWVTAGLFPSTADSVSVGSPSSASSTSSPRLELYRPFAAHCIGFPVVTLGFRVKSFFSNWRMRIRREEVRRQNEFYERILSDALPASFENRKHFISSRSHFSMEQHEIFDFDSNGGFATTEFLNGLDGPQSTLPRLSSNSSTQFAAICAAPLNTSTSGITSSLSSIPQNTSIGASNTIMTNLPKKRQSKQTKQQNGTLKRGGVTNTTIVKSWRGADSAIMNGSCSITNKVRKLFINAFRLCCLFVLSTIGYIFSSLTPSMQQTLERLMSKLKGNSNSVGGQDDIISSSGDGSNIAEEDDWERDSNHYQTINLDSSNVNLIQTGKRRARRPRGLSTLSSNSTTTNEQQQQSSSSAKTPTTSSCSISYANGDLALTPNAGSSGISFLIGNDLSLTENGEQIRDNAMKMSELKHLLKQKQMLEQSMEKLRNELKISRHGENDLRSQLASAQQQEQTTRCEWRQYEREQKQKLEQLEQKGRQLNKQNEHFKTNIQALEKRVGELQLKKIEIERELANERLAKQQQLNAAADNSNRHENGELQKQKLINMDKELKHLKREFKNKEEFCSKLEEEMRRLATARNDESKQIETLRQKNFLLEQTLSAENRLKQDLFRALNDSKAEIASMKAQLRAKHTKDQADMMNAFTSTPSENSIFQNGFVTKSCGDKENSTSLSTGSSPIQHQQNFSSQNTQKSLTPPPLSVASSTLNLEQLLQATQNMSYSLGPIVNSNGITSCCSGTQNGPICTTSSPYINSEASEMLAVGGHRGGSTSSGSNTNTASNNNRNCGNGQ</sequence>
<evidence type="ECO:0000256" key="4">
    <source>
        <dbReference type="ARBA" id="ARBA00022824"/>
    </source>
</evidence>
<feature type="compositionally biased region" description="Low complexity" evidence="9">
    <location>
        <begin position="448"/>
        <end position="463"/>
    </location>
</feature>
<dbReference type="GO" id="GO:0031965">
    <property type="term" value="C:nuclear membrane"/>
    <property type="evidence" value="ECO:0007669"/>
    <property type="project" value="UniProtKB-SubCell"/>
</dbReference>
<feature type="transmembrane region" description="Helical" evidence="10">
    <location>
        <begin position="80"/>
        <end position="102"/>
    </location>
</feature>
<feature type="region of interest" description="Disordered" evidence="9">
    <location>
        <begin position="831"/>
        <end position="867"/>
    </location>
</feature>
<dbReference type="PANTHER" id="PTHR13289:SF6">
    <property type="entry name" value="MACOILIN"/>
    <property type="match status" value="1"/>
</dbReference>